<dbReference type="Proteomes" id="UP000076501">
    <property type="component" value="Unassembled WGS sequence"/>
</dbReference>
<dbReference type="AlphaFoldDB" id="A0A161QJC6"/>
<feature type="domain" description="Pre-toxin TG" evidence="3">
    <location>
        <begin position="42"/>
        <end position="105"/>
    </location>
</feature>
<protein>
    <recommendedName>
        <fullName evidence="3">Pre-toxin TG domain-containing protein</fullName>
    </recommendedName>
</protein>
<reference evidence="4 5" key="1">
    <citation type="submission" date="2015-09" db="EMBL/GenBank/DDBJ databases">
        <title>Bacillus cereus food isolates.</title>
        <authorList>
            <person name="Boekhorst J."/>
        </authorList>
    </citation>
    <scope>NUCLEOTIDE SEQUENCE [LARGE SCALE GENOMIC DNA]</scope>
    <source>
        <strain evidence="4 5">B4082</strain>
    </source>
</reference>
<accession>A0A161QJC6</accession>
<dbReference type="EMBL" id="LJKA01000036">
    <property type="protein sequence ID" value="KZD36464.1"/>
    <property type="molecule type" value="Genomic_DNA"/>
</dbReference>
<gene>
    <name evidence="4" type="ORF">B4082_2281</name>
</gene>
<comment type="caution">
    <text evidence="4">The sequence shown here is derived from an EMBL/GenBank/DDBJ whole genome shotgun (WGS) entry which is preliminary data.</text>
</comment>
<dbReference type="Pfam" id="PF14449">
    <property type="entry name" value="PT-TG"/>
    <property type="match status" value="1"/>
</dbReference>
<evidence type="ECO:0000313" key="5">
    <source>
        <dbReference type="Proteomes" id="UP000076501"/>
    </source>
</evidence>
<evidence type="ECO:0000256" key="2">
    <source>
        <dbReference type="ARBA" id="ARBA00022525"/>
    </source>
</evidence>
<comment type="subcellular location">
    <subcellularLocation>
        <location evidence="1">Secreted</location>
    </subcellularLocation>
</comment>
<evidence type="ECO:0000256" key="1">
    <source>
        <dbReference type="ARBA" id="ARBA00004613"/>
    </source>
</evidence>
<sequence length="272" mass="30938">MEEDLKRIAEKFRNADDQDVTMEEGAMCGKLSTEEKDKFDGVKFAKDTVGELSGVYDIERAVDGIDPSTGEELSTTQRFIAAGTFILGLTPVGKIGKAAKVAKMADKAHDVSKEVKMAEDAKLLQSGGRDYLTQYDDGVHHVEKMYDEIRASSNDVAAITKNTGWKEERINRIKEHVFMKEHTLSRGIDRFDPDYGIARAWQRLEKGIHHENDIKLLKHEYFESRFEGIFKTDYVTAHRKTVDSGRPWDPPETEPMIPFDEHLKVPLDKVFD</sequence>
<organism evidence="4 5">
    <name type="scientific">Bacillus cereus</name>
    <dbReference type="NCBI Taxonomy" id="1396"/>
    <lineage>
        <taxon>Bacteria</taxon>
        <taxon>Bacillati</taxon>
        <taxon>Bacillota</taxon>
        <taxon>Bacilli</taxon>
        <taxon>Bacillales</taxon>
        <taxon>Bacillaceae</taxon>
        <taxon>Bacillus</taxon>
        <taxon>Bacillus cereus group</taxon>
    </lineage>
</organism>
<dbReference type="InterPro" id="IPR027797">
    <property type="entry name" value="PT-TG_dom"/>
</dbReference>
<proteinExistence type="predicted"/>
<evidence type="ECO:0000259" key="3">
    <source>
        <dbReference type="Pfam" id="PF14449"/>
    </source>
</evidence>
<evidence type="ECO:0000313" key="4">
    <source>
        <dbReference type="EMBL" id="KZD36464.1"/>
    </source>
</evidence>
<name>A0A161QJC6_BACCE</name>
<dbReference type="PATRIC" id="fig|1396.539.peg.3416"/>
<keyword evidence="2" id="KW-0964">Secreted</keyword>
<dbReference type="GO" id="GO:0005576">
    <property type="term" value="C:extracellular region"/>
    <property type="evidence" value="ECO:0007669"/>
    <property type="project" value="UniProtKB-SubCell"/>
</dbReference>